<gene>
    <name evidence="2" type="ORF">HINF_LOCUS9255</name>
</gene>
<evidence type="ECO:0000256" key="1">
    <source>
        <dbReference type="SAM" id="Coils"/>
    </source>
</evidence>
<comment type="caution">
    <text evidence="2">The sequence shown here is derived from an EMBL/GenBank/DDBJ whole genome shotgun (WGS) entry which is preliminary data.</text>
</comment>
<organism evidence="2 3">
    <name type="scientific">Hexamita inflata</name>
    <dbReference type="NCBI Taxonomy" id="28002"/>
    <lineage>
        <taxon>Eukaryota</taxon>
        <taxon>Metamonada</taxon>
        <taxon>Diplomonadida</taxon>
        <taxon>Hexamitidae</taxon>
        <taxon>Hexamitinae</taxon>
        <taxon>Hexamita</taxon>
    </lineage>
</organism>
<dbReference type="Proteomes" id="UP001642409">
    <property type="component" value="Unassembled WGS sequence"/>
</dbReference>
<feature type="coiled-coil region" evidence="1">
    <location>
        <begin position="13"/>
        <end position="155"/>
    </location>
</feature>
<proteinExistence type="predicted"/>
<protein>
    <submittedName>
        <fullName evidence="2">Hypothetical_protein</fullName>
    </submittedName>
</protein>
<keyword evidence="3" id="KW-1185">Reference proteome</keyword>
<sequence>MNENEQASTKKSIKEIRAESIKKKEEKETLRLEHSNIASQNFYEYKYKEKSLQLQQQLDEQQILITSLKQQLEVKNIQQTDQYVQTQDPVNDQIRQLQVNRKELYQAKQQLNKEKATHLLITNKNLRILELQHEIQEQQHQLEIEKITLQQVTQELQNTKTVQQITPQTTPQTQVKFKEPLEEIKEQHAYTDMEKKINALRYMRYGGKRYLQERQMQFQTTGAILPSLSSVKRYRREYLLDEDNYSANMGLEFDPNKFLNNVNTWKQTNNVPEQKDSEGNVKKIKAHIQMDAMYVNYQVCNINGVNVGTIKNHKGQEVPIKYIFAYILVCEENYPPLPIFCQYSWDGKARDAQYQCYLQICQQQIKLIQQHNQLKKKLRSSITSAKYYWKQCKVKMSKTQTQSLVKCTISGNLPKRKSQKNGS</sequence>
<name>A0ABP1H4Z3_9EUKA</name>
<evidence type="ECO:0000313" key="3">
    <source>
        <dbReference type="Proteomes" id="UP001642409"/>
    </source>
</evidence>
<keyword evidence="1" id="KW-0175">Coiled coil</keyword>
<accession>A0ABP1H4Z3</accession>
<evidence type="ECO:0000313" key="2">
    <source>
        <dbReference type="EMBL" id="CAL5986100.1"/>
    </source>
</evidence>
<dbReference type="EMBL" id="CAXDID020000019">
    <property type="protein sequence ID" value="CAL5986100.1"/>
    <property type="molecule type" value="Genomic_DNA"/>
</dbReference>
<reference evidence="2 3" key="1">
    <citation type="submission" date="2024-07" db="EMBL/GenBank/DDBJ databases">
        <authorList>
            <person name="Akdeniz Z."/>
        </authorList>
    </citation>
    <scope>NUCLEOTIDE SEQUENCE [LARGE SCALE GENOMIC DNA]</scope>
</reference>